<keyword evidence="3" id="KW-1015">Disulfide bond</keyword>
<dbReference type="InParanoid" id="A0A151ZJG4"/>
<dbReference type="CDD" id="cd02947">
    <property type="entry name" value="TRX_family"/>
    <property type="match status" value="1"/>
</dbReference>
<dbReference type="InterPro" id="IPR017937">
    <property type="entry name" value="Thioredoxin_CS"/>
</dbReference>
<keyword evidence="4" id="KW-0676">Redox-active center</keyword>
<dbReference type="PROSITE" id="PS00194">
    <property type="entry name" value="THIOREDOXIN_1"/>
    <property type="match status" value="1"/>
</dbReference>
<evidence type="ECO:0000256" key="3">
    <source>
        <dbReference type="ARBA" id="ARBA00023157"/>
    </source>
</evidence>
<dbReference type="PROSITE" id="PS51352">
    <property type="entry name" value="THIOREDOXIN_2"/>
    <property type="match status" value="1"/>
</dbReference>
<organism evidence="6 7">
    <name type="scientific">Tieghemostelium lacteum</name>
    <name type="common">Slime mold</name>
    <name type="synonym">Dictyostelium lacteum</name>
    <dbReference type="NCBI Taxonomy" id="361077"/>
    <lineage>
        <taxon>Eukaryota</taxon>
        <taxon>Amoebozoa</taxon>
        <taxon>Evosea</taxon>
        <taxon>Eumycetozoa</taxon>
        <taxon>Dictyostelia</taxon>
        <taxon>Dictyosteliales</taxon>
        <taxon>Raperosteliaceae</taxon>
        <taxon>Tieghemostelium</taxon>
    </lineage>
</organism>
<dbReference type="Pfam" id="PF00085">
    <property type="entry name" value="Thioredoxin"/>
    <property type="match status" value="1"/>
</dbReference>
<dbReference type="Gene3D" id="3.40.30.10">
    <property type="entry name" value="Glutaredoxin"/>
    <property type="match status" value="1"/>
</dbReference>
<dbReference type="Proteomes" id="UP000076078">
    <property type="component" value="Unassembled WGS sequence"/>
</dbReference>
<dbReference type="PANTHER" id="PTHR45663:SF11">
    <property type="entry name" value="GEO12009P1"/>
    <property type="match status" value="1"/>
</dbReference>
<accession>A0A151ZJG4</accession>
<dbReference type="InterPro" id="IPR013766">
    <property type="entry name" value="Thioredoxin_domain"/>
</dbReference>
<evidence type="ECO:0000313" key="6">
    <source>
        <dbReference type="EMBL" id="KYQ94141.1"/>
    </source>
</evidence>
<evidence type="ECO:0000259" key="5">
    <source>
        <dbReference type="PROSITE" id="PS51352"/>
    </source>
</evidence>
<dbReference type="OrthoDB" id="2121326at2759"/>
<feature type="domain" description="Thioredoxin" evidence="5">
    <location>
        <begin position="10"/>
        <end position="130"/>
    </location>
</feature>
<keyword evidence="7" id="KW-1185">Reference proteome</keyword>
<sequence length="135" mass="15273">MLKVTKLINSTSKITFTNQTLNRFYTTKVTANDFEKLVLKSDKPVILDVYADWCGPCRMIAGPLAKAVDSKNGSMILYKLDFDESPSIAEKYNVMSIPHVFAFHKGEIIDQFIGAIPEPRINQFLDNVQKKVNTK</sequence>
<evidence type="ECO:0000256" key="1">
    <source>
        <dbReference type="ARBA" id="ARBA00022448"/>
    </source>
</evidence>
<keyword evidence="1" id="KW-0813">Transport</keyword>
<protein>
    <submittedName>
        <fullName evidence="6">Thioredoxin domain-containing protein</fullName>
    </submittedName>
</protein>
<dbReference type="InterPro" id="IPR036249">
    <property type="entry name" value="Thioredoxin-like_sf"/>
</dbReference>
<dbReference type="EMBL" id="LODT01000022">
    <property type="protein sequence ID" value="KYQ94141.1"/>
    <property type="molecule type" value="Genomic_DNA"/>
</dbReference>
<dbReference type="PANTHER" id="PTHR45663">
    <property type="entry name" value="GEO12009P1"/>
    <property type="match status" value="1"/>
</dbReference>
<dbReference type="STRING" id="361077.A0A151ZJG4"/>
<dbReference type="OMA" id="QRVDMIN"/>
<dbReference type="SUPFAM" id="SSF52833">
    <property type="entry name" value="Thioredoxin-like"/>
    <property type="match status" value="1"/>
</dbReference>
<dbReference type="GO" id="GO:0005737">
    <property type="term" value="C:cytoplasm"/>
    <property type="evidence" value="ECO:0007669"/>
    <property type="project" value="TreeGrafter"/>
</dbReference>
<proteinExistence type="predicted"/>
<dbReference type="FunCoup" id="A0A151ZJG4">
    <property type="interactions" value="108"/>
</dbReference>
<evidence type="ECO:0000256" key="4">
    <source>
        <dbReference type="ARBA" id="ARBA00023284"/>
    </source>
</evidence>
<dbReference type="GO" id="GO:0015035">
    <property type="term" value="F:protein-disulfide reductase activity"/>
    <property type="evidence" value="ECO:0007669"/>
    <property type="project" value="TreeGrafter"/>
</dbReference>
<dbReference type="AlphaFoldDB" id="A0A151ZJG4"/>
<reference evidence="6 7" key="1">
    <citation type="submission" date="2015-12" db="EMBL/GenBank/DDBJ databases">
        <title>Dictyostelia acquired genes for synthesis and detection of signals that induce cell-type specialization by lateral gene transfer from prokaryotes.</title>
        <authorList>
            <person name="Gloeckner G."/>
            <person name="Schaap P."/>
        </authorList>
    </citation>
    <scope>NUCLEOTIDE SEQUENCE [LARGE SCALE GENOMIC DNA]</scope>
    <source>
        <strain evidence="6 7">TK</strain>
    </source>
</reference>
<gene>
    <name evidence="6" type="ORF">DLAC_04427</name>
</gene>
<comment type="caution">
    <text evidence="6">The sequence shown here is derived from an EMBL/GenBank/DDBJ whole genome shotgun (WGS) entry which is preliminary data.</text>
</comment>
<evidence type="ECO:0000313" key="7">
    <source>
        <dbReference type="Proteomes" id="UP000076078"/>
    </source>
</evidence>
<keyword evidence="2" id="KW-0249">Electron transport</keyword>
<name>A0A151ZJG4_TIELA</name>
<dbReference type="FunFam" id="3.40.30.10:FF:000001">
    <property type="entry name" value="Thioredoxin"/>
    <property type="match status" value="1"/>
</dbReference>
<evidence type="ECO:0000256" key="2">
    <source>
        <dbReference type="ARBA" id="ARBA00022982"/>
    </source>
</evidence>